<dbReference type="Gene3D" id="2.60.40.1180">
    <property type="entry name" value="Golgi alpha-mannosidase II"/>
    <property type="match status" value="1"/>
</dbReference>
<evidence type="ECO:0000259" key="2">
    <source>
        <dbReference type="Pfam" id="PF21365"/>
    </source>
</evidence>
<dbReference type="SUPFAM" id="SSF51011">
    <property type="entry name" value="Glycosyl hydrolase domain"/>
    <property type="match status" value="1"/>
</dbReference>
<dbReference type="InterPro" id="IPR011013">
    <property type="entry name" value="Gal_mutarotase_sf_dom"/>
</dbReference>
<feature type="domain" description="Glycosyl hydrolase family 31 C-terminal" evidence="2">
    <location>
        <begin position="228"/>
        <end position="306"/>
    </location>
</feature>
<dbReference type="InterPro" id="IPR013780">
    <property type="entry name" value="Glyco_hydro_b"/>
</dbReference>
<accession>A0A2V4BQ16</accession>
<keyword evidence="4" id="KW-1185">Reference proteome</keyword>
<name>A0A2V4BQ16_9FLAO</name>
<dbReference type="InterPro" id="IPR051816">
    <property type="entry name" value="Glycosyl_Hydrolase_31"/>
</dbReference>
<protein>
    <submittedName>
        <fullName evidence="3">Uncharacterized protein</fullName>
    </submittedName>
</protein>
<dbReference type="Gene3D" id="2.60.40.1760">
    <property type="entry name" value="glycosyl hydrolase (family 31)"/>
    <property type="match status" value="1"/>
</dbReference>
<evidence type="ECO:0000313" key="4">
    <source>
        <dbReference type="Proteomes" id="UP000247903"/>
    </source>
</evidence>
<dbReference type="Pfam" id="PF13802">
    <property type="entry name" value="Gal_mutarotas_2"/>
    <property type="match status" value="1"/>
</dbReference>
<dbReference type="Proteomes" id="UP000247903">
    <property type="component" value="Unassembled WGS sequence"/>
</dbReference>
<dbReference type="GO" id="GO:0030246">
    <property type="term" value="F:carbohydrate binding"/>
    <property type="evidence" value="ECO:0007669"/>
    <property type="project" value="InterPro"/>
</dbReference>
<comment type="caution">
    <text evidence="3">The sequence shown here is derived from an EMBL/GenBank/DDBJ whole genome shotgun (WGS) entry which is preliminary data.</text>
</comment>
<dbReference type="CDD" id="cd14752">
    <property type="entry name" value="GH31_N"/>
    <property type="match status" value="1"/>
</dbReference>
<dbReference type="EMBL" id="QJHK01000015">
    <property type="protein sequence ID" value="PXY39740.1"/>
    <property type="molecule type" value="Genomic_DNA"/>
</dbReference>
<organism evidence="3 4">
    <name type="scientific">Flavobacterium cheongpyeongense</name>
    <dbReference type="NCBI Taxonomy" id="2212651"/>
    <lineage>
        <taxon>Bacteria</taxon>
        <taxon>Pseudomonadati</taxon>
        <taxon>Bacteroidota</taxon>
        <taxon>Flavobacteriia</taxon>
        <taxon>Flavobacteriales</taxon>
        <taxon>Flavobacteriaceae</taxon>
        <taxon>Flavobacterium</taxon>
    </lineage>
</organism>
<evidence type="ECO:0000259" key="1">
    <source>
        <dbReference type="Pfam" id="PF13802"/>
    </source>
</evidence>
<dbReference type="InterPro" id="IPR025887">
    <property type="entry name" value="Glyco_hydro_31_N_dom"/>
</dbReference>
<dbReference type="OrthoDB" id="176168at2"/>
<proteinExistence type="predicted"/>
<gene>
    <name evidence="3" type="ORF">DMB65_15825</name>
</gene>
<evidence type="ECO:0000313" key="3">
    <source>
        <dbReference type="EMBL" id="PXY39740.1"/>
    </source>
</evidence>
<feature type="domain" description="Glycoside hydrolase family 31 N-terminal" evidence="1">
    <location>
        <begin position="62"/>
        <end position="220"/>
    </location>
</feature>
<dbReference type="Pfam" id="PF21365">
    <property type="entry name" value="Glyco_hydro_31_3rd"/>
    <property type="match status" value="1"/>
</dbReference>
<dbReference type="InterPro" id="IPR048395">
    <property type="entry name" value="Glyco_hydro_31_C"/>
</dbReference>
<dbReference type="PANTHER" id="PTHR43863:SF2">
    <property type="entry name" value="MALTASE-GLUCOAMYLASE"/>
    <property type="match status" value="1"/>
</dbReference>
<dbReference type="PANTHER" id="PTHR43863">
    <property type="entry name" value="HYDROLASE, PUTATIVE (AFU_ORTHOLOGUE AFUA_1G03140)-RELATED"/>
    <property type="match status" value="1"/>
</dbReference>
<dbReference type="AlphaFoldDB" id="A0A2V4BQ16"/>
<dbReference type="GO" id="GO:0005975">
    <property type="term" value="P:carbohydrate metabolic process"/>
    <property type="evidence" value="ECO:0007669"/>
    <property type="project" value="InterPro"/>
</dbReference>
<sequence>MKLKIILAFFVLLSLCHARSQQIKLQKIVYILLFGFLFTSISAQEYKKYALSKDKLLSEGVLNIISLTEKSIRIQYQIENKKEAQEFVFINKPNAPRFSLKENTNSLEFSTKSIVVNYNKKTGVLTYSDKLGNVFLREKANTRLLKPNTIMGEPCFIAEQGFESPQDEYLFGLGQFQDGFYNLKNTTRKLIQVNTQIAIPFLVSNKGYGLLWHQYGLTYFNSTNQEIPLIMDFNNDIAAVSNAYEDMFGKAFLIAPVTAPDVTNWEVYLPKQNAWFDFWTGKRFEGGQTISFPAPLDKIPVFVKEG</sequence>
<dbReference type="GO" id="GO:0003824">
    <property type="term" value="F:catalytic activity"/>
    <property type="evidence" value="ECO:0007669"/>
    <property type="project" value="InterPro"/>
</dbReference>
<reference evidence="3 4" key="1">
    <citation type="submission" date="2018-05" db="EMBL/GenBank/DDBJ databases">
        <title>Flavobacterium sp. strain IMCC34759, incomplete genome.</title>
        <authorList>
            <person name="Joung Y."/>
            <person name="Cho J."/>
        </authorList>
    </citation>
    <scope>NUCLEOTIDE SEQUENCE [LARGE SCALE GENOMIC DNA]</scope>
    <source>
        <strain evidence="3 4">IMCC34759</strain>
    </source>
</reference>
<dbReference type="SUPFAM" id="SSF74650">
    <property type="entry name" value="Galactose mutarotase-like"/>
    <property type="match status" value="1"/>
</dbReference>